<keyword evidence="1" id="KW-1133">Transmembrane helix</keyword>
<dbReference type="AlphaFoldDB" id="A0A7D6VBX5"/>
<dbReference type="KEGG" id="nhu:H0264_10935"/>
<dbReference type="Proteomes" id="UP000515512">
    <property type="component" value="Chromosome"/>
</dbReference>
<gene>
    <name evidence="2" type="ORF">H0264_10935</name>
</gene>
<evidence type="ECO:0000256" key="1">
    <source>
        <dbReference type="SAM" id="Phobius"/>
    </source>
</evidence>
<proteinExistence type="predicted"/>
<organism evidence="2 3">
    <name type="scientific">Nocardia huaxiensis</name>
    <dbReference type="NCBI Taxonomy" id="2755382"/>
    <lineage>
        <taxon>Bacteria</taxon>
        <taxon>Bacillati</taxon>
        <taxon>Actinomycetota</taxon>
        <taxon>Actinomycetes</taxon>
        <taxon>Mycobacteriales</taxon>
        <taxon>Nocardiaceae</taxon>
        <taxon>Nocardia</taxon>
    </lineage>
</organism>
<feature type="transmembrane region" description="Helical" evidence="1">
    <location>
        <begin position="97"/>
        <end position="115"/>
    </location>
</feature>
<keyword evidence="1" id="KW-0472">Membrane</keyword>
<feature type="transmembrane region" description="Helical" evidence="1">
    <location>
        <begin position="14"/>
        <end position="32"/>
    </location>
</feature>
<keyword evidence="3" id="KW-1185">Reference proteome</keyword>
<feature type="transmembrane region" description="Helical" evidence="1">
    <location>
        <begin position="71"/>
        <end position="90"/>
    </location>
</feature>
<feature type="transmembrane region" description="Helical" evidence="1">
    <location>
        <begin position="121"/>
        <end position="141"/>
    </location>
</feature>
<accession>A0A7D6VBX5</accession>
<name>A0A7D6VBX5_9NOCA</name>
<feature type="transmembrane region" description="Helical" evidence="1">
    <location>
        <begin position="153"/>
        <end position="177"/>
    </location>
</feature>
<dbReference type="RefSeq" id="WP_181583857.1">
    <property type="nucleotide sequence ID" value="NZ_CP059399.1"/>
</dbReference>
<protein>
    <submittedName>
        <fullName evidence="2">Uncharacterized protein</fullName>
    </submittedName>
</protein>
<keyword evidence="1" id="KW-0812">Transmembrane</keyword>
<sequence>MTDSRPAEEQATPTGWTVGLSLTGAAVLFLVLRLLAVSKYDWRLAFSMAGTIGIDDVPRMVIGTLMADPRLVGVVLAVLLPATLIHQIGLGRLGWDSIGTMAALLIVALATVALVSTYHLWWVLALATAVGALLALPLLLWRRHPTARRFDWLVDHTSVLMLAAAFILAATVGVPWVSLERIETPTATIHGYVLENPPGFLKILTEDRREITIINTTEVQSRTEIPPE</sequence>
<reference evidence="2 3" key="1">
    <citation type="submission" date="2020-07" db="EMBL/GenBank/DDBJ databases">
        <authorList>
            <person name="Zhuang K."/>
            <person name="Ran Y."/>
        </authorList>
    </citation>
    <scope>NUCLEOTIDE SEQUENCE [LARGE SCALE GENOMIC DNA]</scope>
    <source>
        <strain evidence="2 3">WCH-YHL-001</strain>
    </source>
</reference>
<evidence type="ECO:0000313" key="3">
    <source>
        <dbReference type="Proteomes" id="UP000515512"/>
    </source>
</evidence>
<dbReference type="EMBL" id="CP059399">
    <property type="protein sequence ID" value="QLY32692.1"/>
    <property type="molecule type" value="Genomic_DNA"/>
</dbReference>
<evidence type="ECO:0000313" key="2">
    <source>
        <dbReference type="EMBL" id="QLY32692.1"/>
    </source>
</evidence>